<feature type="compositionally biased region" description="Acidic residues" evidence="1">
    <location>
        <begin position="62"/>
        <end position="72"/>
    </location>
</feature>
<evidence type="ECO:0000259" key="2">
    <source>
        <dbReference type="Pfam" id="PF10252"/>
    </source>
</evidence>
<accession>A0A1B6G8P2</accession>
<feature type="region of interest" description="Disordered" evidence="1">
    <location>
        <begin position="1"/>
        <end position="90"/>
    </location>
</feature>
<dbReference type="Pfam" id="PF10252">
    <property type="entry name" value="PP28"/>
    <property type="match status" value="1"/>
</dbReference>
<feature type="domain" description="Casein kinase substrate phosphoprotein PP28" evidence="2">
    <location>
        <begin position="87"/>
        <end position="169"/>
    </location>
</feature>
<proteinExistence type="predicted"/>
<feature type="compositionally biased region" description="Basic and acidic residues" evidence="1">
    <location>
        <begin position="112"/>
        <end position="125"/>
    </location>
</feature>
<reference evidence="3" key="1">
    <citation type="submission" date="2015-11" db="EMBL/GenBank/DDBJ databases">
        <title>De novo transcriptome assembly of four potential Pierce s Disease insect vectors from Arizona vineyards.</title>
        <authorList>
            <person name="Tassone E.E."/>
        </authorList>
    </citation>
    <scope>NUCLEOTIDE SEQUENCE</scope>
</reference>
<dbReference type="PANTHER" id="PTHR22055">
    <property type="entry name" value="28 KDA HEAT- AND ACID-STABLE PHOSPHOPROTEIN PDGF-ASSOCIATED PROTEIN"/>
    <property type="match status" value="1"/>
</dbReference>
<feature type="compositionally biased region" description="Basic and acidic residues" evidence="1">
    <location>
        <begin position="155"/>
        <end position="180"/>
    </location>
</feature>
<gene>
    <name evidence="3" type="ORF">g.28614</name>
</gene>
<dbReference type="InterPro" id="IPR039876">
    <property type="entry name" value="HAP28"/>
</dbReference>
<feature type="region of interest" description="Disordered" evidence="1">
    <location>
        <begin position="154"/>
        <end position="190"/>
    </location>
</feature>
<feature type="compositionally biased region" description="Basic and acidic residues" evidence="1">
    <location>
        <begin position="24"/>
        <end position="42"/>
    </location>
</feature>
<feature type="region of interest" description="Disordered" evidence="1">
    <location>
        <begin position="111"/>
        <end position="140"/>
    </location>
</feature>
<evidence type="ECO:0000256" key="1">
    <source>
        <dbReference type="SAM" id="MobiDB-lite"/>
    </source>
</evidence>
<dbReference type="AlphaFoldDB" id="A0A1B6G8P2"/>
<name>A0A1B6G8P2_9HEMI</name>
<protein>
    <recommendedName>
        <fullName evidence="2">Casein kinase substrate phosphoprotein PP28 domain-containing protein</fullName>
    </recommendedName>
</protein>
<organism evidence="3">
    <name type="scientific">Cuerna arida</name>
    <dbReference type="NCBI Taxonomy" id="1464854"/>
    <lineage>
        <taxon>Eukaryota</taxon>
        <taxon>Metazoa</taxon>
        <taxon>Ecdysozoa</taxon>
        <taxon>Arthropoda</taxon>
        <taxon>Hexapoda</taxon>
        <taxon>Insecta</taxon>
        <taxon>Pterygota</taxon>
        <taxon>Neoptera</taxon>
        <taxon>Paraneoptera</taxon>
        <taxon>Hemiptera</taxon>
        <taxon>Auchenorrhyncha</taxon>
        <taxon>Membracoidea</taxon>
        <taxon>Cicadellidae</taxon>
        <taxon>Cicadellinae</taxon>
        <taxon>Proconiini</taxon>
        <taxon>Cuerna</taxon>
    </lineage>
</organism>
<dbReference type="EMBL" id="GECZ01010998">
    <property type="protein sequence ID" value="JAS58771.1"/>
    <property type="molecule type" value="Transcribed_RNA"/>
</dbReference>
<sequence>MPRGKYTNHKGRNRRFTNPEELEEQRKREEKEKRWRAERGEESSEEEEEAAGDKKKQSESEASSESESESDEDVKAKGVEKLIQVENPNRVQKKVKKLSTLNEVVNQNVKTELSRKEREELEKQRATAHYQKLHAEGKTEEARADLARLAIIKQQRADAAKRREDEKKAKEALQQKKTEQTQKALGKKTT</sequence>
<feature type="compositionally biased region" description="Basic residues" evidence="1">
    <location>
        <begin position="1"/>
        <end position="15"/>
    </location>
</feature>
<dbReference type="InterPro" id="IPR019380">
    <property type="entry name" value="Casein_kinase_sb_PP28"/>
</dbReference>
<evidence type="ECO:0000313" key="3">
    <source>
        <dbReference type="EMBL" id="JAS58771.1"/>
    </source>
</evidence>